<dbReference type="EMBL" id="JNVC02000004">
    <property type="protein sequence ID" value="KEZ53130.1"/>
    <property type="molecule type" value="Genomic_DNA"/>
</dbReference>
<dbReference type="CDD" id="cd00609">
    <property type="entry name" value="AAT_like"/>
    <property type="match status" value="1"/>
</dbReference>
<dbReference type="OrthoDB" id="9802872at2"/>
<dbReference type="PANTHER" id="PTHR43525:SF1">
    <property type="entry name" value="PROTEIN MALY"/>
    <property type="match status" value="1"/>
</dbReference>
<evidence type="ECO:0000313" key="7">
    <source>
        <dbReference type="EMBL" id="KEZ53130.1"/>
    </source>
</evidence>
<dbReference type="EC" id="4.4.1.13" evidence="2"/>
<dbReference type="NCBIfam" id="TIGR04350">
    <property type="entry name" value="C_S_lyase_PatB"/>
    <property type="match status" value="1"/>
</dbReference>
<dbReference type="InterPro" id="IPR015421">
    <property type="entry name" value="PyrdxlP-dep_Trfase_major"/>
</dbReference>
<evidence type="ECO:0000259" key="6">
    <source>
        <dbReference type="Pfam" id="PF00155"/>
    </source>
</evidence>
<dbReference type="AlphaFoldDB" id="A0A084H0L8"/>
<dbReference type="SUPFAM" id="SSF53383">
    <property type="entry name" value="PLP-dependent transferases"/>
    <property type="match status" value="1"/>
</dbReference>
<dbReference type="Proteomes" id="UP000028549">
    <property type="component" value="Unassembled WGS sequence"/>
</dbReference>
<accession>A0A084H0L8</accession>
<evidence type="ECO:0000256" key="3">
    <source>
        <dbReference type="ARBA" id="ARBA00022898"/>
    </source>
</evidence>
<evidence type="ECO:0000256" key="2">
    <source>
        <dbReference type="ARBA" id="ARBA00012224"/>
    </source>
</evidence>
<dbReference type="Gene3D" id="3.90.1150.10">
    <property type="entry name" value="Aspartate Aminotransferase, domain 1"/>
    <property type="match status" value="1"/>
</dbReference>
<keyword evidence="4" id="KW-0456">Lyase</keyword>
<dbReference type="InterPro" id="IPR015424">
    <property type="entry name" value="PyrdxlP-dep_Trfase"/>
</dbReference>
<dbReference type="STRING" id="246786.GS18_0210025"/>
<sequence length="388" mass="43821">MSMFDQKIDRYMTHSVKWDYSEEIFGVKDVLPMWVADMDFRAPDEVISALQERASHGIFGYTSAGPEAKKAVQSWMKARHGWDVTQESTVFSSGVVTALSMAIQSLTDPGDAVLIQSPVYHPFFDMTEKNGRTLVNNQLKLENGAYQIDFEDLEEKAAHQKVKLMLLCNPQNPGGRVWTKEELERIGEICAKHHVIVVSDEIHSDLMLFGHKHVPFASLSKEHARNSVTCMAPSKTFNLAGLQSSAIIIPNKEIRTKYEEFQKRQGFFTLNTFGIAGLTAAYTNGEKWLDELNSYLEENVNTVISYIEEHLPKLNVIRPDSTYLIWIDCTQLQKTDAELKELLLQKGKLALEDGTKYGPGGEGFVRMNIGCPRSLVHEGLERLRKAFS</sequence>
<organism evidence="7 8">
    <name type="scientific">Metabacillus indicus</name>
    <name type="common">Bacillus indicus</name>
    <dbReference type="NCBI Taxonomy" id="246786"/>
    <lineage>
        <taxon>Bacteria</taxon>
        <taxon>Bacillati</taxon>
        <taxon>Bacillota</taxon>
        <taxon>Bacilli</taxon>
        <taxon>Bacillales</taxon>
        <taxon>Bacillaceae</taxon>
        <taxon>Metabacillus</taxon>
    </lineage>
</organism>
<feature type="domain" description="Aminotransferase class I/classII large" evidence="6">
    <location>
        <begin position="35"/>
        <end position="383"/>
    </location>
</feature>
<evidence type="ECO:0000256" key="1">
    <source>
        <dbReference type="ARBA" id="ARBA00001933"/>
    </source>
</evidence>
<dbReference type="RefSeq" id="WP_029566100.1">
    <property type="nucleotide sequence ID" value="NZ_JNVC02000004.1"/>
</dbReference>
<comment type="caution">
    <text evidence="7">The sequence shown here is derived from an EMBL/GenBank/DDBJ whole genome shotgun (WGS) entry which is preliminary data.</text>
</comment>
<dbReference type="InterPro" id="IPR027619">
    <property type="entry name" value="C-S_lyase_PatB-like"/>
</dbReference>
<dbReference type="InterPro" id="IPR051798">
    <property type="entry name" value="Class-II_PLP-Dep_Aminotrans"/>
</dbReference>
<evidence type="ECO:0000256" key="4">
    <source>
        <dbReference type="ARBA" id="ARBA00023239"/>
    </source>
</evidence>
<name>A0A084H0L8_METID</name>
<dbReference type="InterPro" id="IPR015422">
    <property type="entry name" value="PyrdxlP-dep_Trfase_small"/>
</dbReference>
<comment type="cofactor">
    <cofactor evidence="1">
        <name>pyridoxal 5'-phosphate</name>
        <dbReference type="ChEBI" id="CHEBI:597326"/>
    </cofactor>
</comment>
<dbReference type="Pfam" id="PF00155">
    <property type="entry name" value="Aminotran_1_2"/>
    <property type="match status" value="1"/>
</dbReference>
<reference evidence="7 8" key="1">
    <citation type="journal article" date="2005" name="Int. J. Syst. Evol. Microbiol.">
        <title>Bacillus cibi sp. nov., isolated from jeotgal, a traditional Korean fermented seafood.</title>
        <authorList>
            <person name="Yoon J.H."/>
            <person name="Lee C.H."/>
            <person name="Oh T.K."/>
        </authorList>
    </citation>
    <scope>NUCLEOTIDE SEQUENCE [LARGE SCALE GENOMIC DNA]</scope>
    <source>
        <strain evidence="7 8">DSM 16189</strain>
    </source>
</reference>
<dbReference type="InterPro" id="IPR004839">
    <property type="entry name" value="Aminotransferase_I/II_large"/>
</dbReference>
<proteinExistence type="inferred from homology"/>
<comment type="similarity">
    <text evidence="5">Belongs to the class-II pyridoxal-phosphate-dependent aminotransferase family. MalY/PatB cystathionine beta-lyase subfamily.</text>
</comment>
<evidence type="ECO:0000256" key="5">
    <source>
        <dbReference type="ARBA" id="ARBA00037974"/>
    </source>
</evidence>
<keyword evidence="8" id="KW-1185">Reference proteome</keyword>
<dbReference type="PANTHER" id="PTHR43525">
    <property type="entry name" value="PROTEIN MALY"/>
    <property type="match status" value="1"/>
</dbReference>
<dbReference type="GO" id="GO:0030170">
    <property type="term" value="F:pyridoxal phosphate binding"/>
    <property type="evidence" value="ECO:0007669"/>
    <property type="project" value="InterPro"/>
</dbReference>
<protein>
    <recommendedName>
        <fullName evidence="2">cysteine-S-conjugate beta-lyase</fullName>
        <ecNumber evidence="2">4.4.1.13</ecNumber>
    </recommendedName>
</protein>
<gene>
    <name evidence="7" type="ORF">GS18_0210025</name>
</gene>
<keyword evidence="3" id="KW-0663">Pyridoxal phosphate</keyword>
<evidence type="ECO:0000313" key="8">
    <source>
        <dbReference type="Proteomes" id="UP000028549"/>
    </source>
</evidence>
<dbReference type="Gene3D" id="3.40.640.10">
    <property type="entry name" value="Type I PLP-dependent aspartate aminotransferase-like (Major domain)"/>
    <property type="match status" value="1"/>
</dbReference>
<dbReference type="GO" id="GO:0047804">
    <property type="term" value="F:cysteine-S-conjugate beta-lyase activity"/>
    <property type="evidence" value="ECO:0007669"/>
    <property type="project" value="UniProtKB-EC"/>
</dbReference>